<accession>A0A935PXC7</accession>
<keyword evidence="2" id="KW-0238">DNA-binding</keyword>
<protein>
    <submittedName>
        <fullName evidence="5">Winged helix-turn-helix domain-containing protein</fullName>
    </submittedName>
</protein>
<gene>
    <name evidence="5" type="ORF">IPJ27_10210</name>
</gene>
<dbReference type="InterPro" id="IPR016032">
    <property type="entry name" value="Sig_transdc_resp-reg_C-effctor"/>
</dbReference>
<comment type="similarity">
    <text evidence="1">Belongs to the AfsR/DnrI/RedD regulatory family.</text>
</comment>
<dbReference type="Pfam" id="PF03704">
    <property type="entry name" value="BTAD"/>
    <property type="match status" value="1"/>
</dbReference>
<dbReference type="Pfam" id="PF00486">
    <property type="entry name" value="Trans_reg_C"/>
    <property type="match status" value="1"/>
</dbReference>
<dbReference type="EMBL" id="JADJMH010000006">
    <property type="protein sequence ID" value="MBK7675093.1"/>
    <property type="molecule type" value="Genomic_DNA"/>
</dbReference>
<dbReference type="InterPro" id="IPR001867">
    <property type="entry name" value="OmpR/PhoB-type_DNA-bd"/>
</dbReference>
<dbReference type="InterPro" id="IPR051677">
    <property type="entry name" value="AfsR-DnrI-RedD_regulator"/>
</dbReference>
<dbReference type="PROSITE" id="PS50005">
    <property type="entry name" value="TPR"/>
    <property type="match status" value="1"/>
</dbReference>
<reference evidence="5 6" key="1">
    <citation type="submission" date="2020-10" db="EMBL/GenBank/DDBJ databases">
        <title>Connecting structure to function with the recovery of over 1000 high-quality activated sludge metagenome-assembled genomes encoding full-length rRNA genes using long-read sequencing.</title>
        <authorList>
            <person name="Singleton C.M."/>
            <person name="Petriglieri F."/>
            <person name="Kristensen J.M."/>
            <person name="Kirkegaard R.H."/>
            <person name="Michaelsen T.Y."/>
            <person name="Andersen M.H."/>
            <person name="Karst S.M."/>
            <person name="Dueholm M.S."/>
            <person name="Nielsen P.H."/>
            <person name="Albertsen M."/>
        </authorList>
    </citation>
    <scope>NUCLEOTIDE SEQUENCE [LARGE SCALE GENOMIC DNA]</scope>
    <source>
        <strain evidence="5">EsbW_18-Q3-R4-48_BATAC.285</strain>
    </source>
</reference>
<dbReference type="PANTHER" id="PTHR35807">
    <property type="entry name" value="TRANSCRIPTIONAL REGULATOR REDD-RELATED"/>
    <property type="match status" value="1"/>
</dbReference>
<dbReference type="Gene3D" id="1.25.40.10">
    <property type="entry name" value="Tetratricopeptide repeat domain"/>
    <property type="match status" value="1"/>
</dbReference>
<dbReference type="Gene3D" id="1.10.10.10">
    <property type="entry name" value="Winged helix-like DNA-binding domain superfamily/Winged helix DNA-binding domain"/>
    <property type="match status" value="1"/>
</dbReference>
<evidence type="ECO:0000313" key="6">
    <source>
        <dbReference type="Proteomes" id="UP000697998"/>
    </source>
</evidence>
<dbReference type="InterPro" id="IPR036388">
    <property type="entry name" value="WH-like_DNA-bd_sf"/>
</dbReference>
<name>A0A935PXC7_9PROT</name>
<keyword evidence="3" id="KW-0802">TPR repeat</keyword>
<dbReference type="InterPro" id="IPR005158">
    <property type="entry name" value="BTAD"/>
</dbReference>
<evidence type="ECO:0000256" key="3">
    <source>
        <dbReference type="PROSITE-ProRule" id="PRU00339"/>
    </source>
</evidence>
<dbReference type="SUPFAM" id="SSF48452">
    <property type="entry name" value="TPR-like"/>
    <property type="match status" value="1"/>
</dbReference>
<feature type="domain" description="Bacterial transcriptional activator" evidence="4">
    <location>
        <begin position="633"/>
        <end position="774"/>
    </location>
</feature>
<evidence type="ECO:0000256" key="1">
    <source>
        <dbReference type="ARBA" id="ARBA00005820"/>
    </source>
</evidence>
<dbReference type="SMART" id="SM01043">
    <property type="entry name" value="BTAD"/>
    <property type="match status" value="1"/>
</dbReference>
<dbReference type="SUPFAM" id="SSF46894">
    <property type="entry name" value="C-terminal effector domain of the bipartite response regulators"/>
    <property type="match status" value="1"/>
</dbReference>
<organism evidence="5 6">
    <name type="scientific">Candidatus Accumulibacter proximus</name>
    <dbReference type="NCBI Taxonomy" id="2954385"/>
    <lineage>
        <taxon>Bacteria</taxon>
        <taxon>Pseudomonadati</taxon>
        <taxon>Pseudomonadota</taxon>
        <taxon>Betaproteobacteria</taxon>
        <taxon>Candidatus Accumulibacter</taxon>
    </lineage>
</organism>
<evidence type="ECO:0000313" key="5">
    <source>
        <dbReference type="EMBL" id="MBK7675093.1"/>
    </source>
</evidence>
<feature type="repeat" description="TPR" evidence="3">
    <location>
        <begin position="690"/>
        <end position="723"/>
    </location>
</feature>
<comment type="caution">
    <text evidence="5">The sequence shown here is derived from an EMBL/GenBank/DDBJ whole genome shotgun (WGS) entry which is preliminary data.</text>
</comment>
<dbReference type="InterPro" id="IPR011990">
    <property type="entry name" value="TPR-like_helical_dom_sf"/>
</dbReference>
<dbReference type="Proteomes" id="UP000697998">
    <property type="component" value="Unassembled WGS sequence"/>
</dbReference>
<dbReference type="AlphaFoldDB" id="A0A935PXC7"/>
<evidence type="ECO:0000256" key="2">
    <source>
        <dbReference type="ARBA" id="ARBA00023125"/>
    </source>
</evidence>
<sequence>MLNTAVAILARLGREHLLISQYGQEQGAGSGNYQFHPILREFLLLRLERNYPADEIKAMKIKAARLLEAQSEVESAADLLIQAGAWDELGRLICAHAAAWMGSSRVGPLRQWLEALPETVRTADPWLLLWHGSVLRLFNPPAARQPLAQAYQQFMAQENAAGAYLAWAAVVESFSAPWHTFAEIGSWLVELERLQQRHPQFPSADIEARVLSAGMTLLTAAPFTPQLQPWIARAEALLLDPPSLQSVGLFAWMVVMNTVWRGDGIEQTRILLSRVSFPAAQAESFPLSYMLYASAWAQIEGAALNLPGARDWVASGLAVAAQTGIHLMDSMVQASACFSATIVGDPAKAEASMVKMEQLLDPTWTLHVMQVQYLRAGILLMSGDFAAAVKSLEGFQERVVATGAVTPMAIAELLQAQALALNGQAEAARDHLTRPREFAQRFPSPMTEFQADLVEAYSWFSQDEEEKGLAALHRALAVGRRLNAMGIFPFWLPQMLTPLCVRALKAGIEVDYVRRLIRKRGLLPESPATENWSWPIRVYTLGRFAAHKDDVPISVSGKTQKKPLQLLKALIALGGRSVAASTLSDALWQVSSEDTARHALEMAVSRLRKLLGDDRAILVQEGKLSLNDKLVWVDAWAFERLAGNFEKHPGDAGLNLAQQAVERYTGAFLAGDEEEAWLLGRRDRLHSHYLRLVSAYGSARERLGQWNQAIDGYRRALELDPLAEAIYQGLMRCHLELDEPAQALETYRRCRQMLSVVLSVSPSSQTEKLAERARCR</sequence>
<proteinExistence type="inferred from homology"/>
<dbReference type="InterPro" id="IPR019734">
    <property type="entry name" value="TPR_rpt"/>
</dbReference>
<dbReference type="GO" id="GO:0003677">
    <property type="term" value="F:DNA binding"/>
    <property type="evidence" value="ECO:0007669"/>
    <property type="project" value="InterPro"/>
</dbReference>
<evidence type="ECO:0000259" key="4">
    <source>
        <dbReference type="SMART" id="SM01043"/>
    </source>
</evidence>
<dbReference type="GO" id="GO:0006355">
    <property type="term" value="P:regulation of DNA-templated transcription"/>
    <property type="evidence" value="ECO:0007669"/>
    <property type="project" value="InterPro"/>
</dbReference>